<accession>A0A433UWC3</accession>
<gene>
    <name evidence="1" type="ORF">DSM107003_12070</name>
</gene>
<evidence type="ECO:0000313" key="2">
    <source>
        <dbReference type="Proteomes" id="UP000276103"/>
    </source>
</evidence>
<organism evidence="1 2">
    <name type="scientific">Trichormus variabilis SAG 1403-4b</name>
    <dbReference type="NCBI Taxonomy" id="447716"/>
    <lineage>
        <taxon>Bacteria</taxon>
        <taxon>Bacillati</taxon>
        <taxon>Cyanobacteriota</taxon>
        <taxon>Cyanophyceae</taxon>
        <taxon>Nostocales</taxon>
        <taxon>Nostocaceae</taxon>
        <taxon>Trichormus</taxon>
    </lineage>
</organism>
<protein>
    <submittedName>
        <fullName evidence="1">Uncharacterized protein</fullName>
    </submittedName>
</protein>
<sequence length="43" mass="4715">MPMKSSIVLRYGGIRVWHSVEALEAGIRTTNGSEKPNSKIDDA</sequence>
<name>A0A433UWC3_ANAVA</name>
<dbReference type="AlphaFoldDB" id="A0A433UWC3"/>
<dbReference type="Proteomes" id="UP000276103">
    <property type="component" value="Unassembled WGS sequence"/>
</dbReference>
<comment type="caution">
    <text evidence="1">The sequence shown here is derived from an EMBL/GenBank/DDBJ whole genome shotgun (WGS) entry which is preliminary data.</text>
</comment>
<reference evidence="1 2" key="1">
    <citation type="journal article" date="2019" name="Genome Biol. Evol.">
        <title>Day and night: Metabolic profiles and evolutionary relationships of six axenic non-marine cyanobacteria.</title>
        <authorList>
            <person name="Will S.E."/>
            <person name="Henke P."/>
            <person name="Boedeker C."/>
            <person name="Huang S."/>
            <person name="Brinkmann H."/>
            <person name="Rohde M."/>
            <person name="Jarek M."/>
            <person name="Friedl T."/>
            <person name="Seufert S."/>
            <person name="Schumacher M."/>
            <person name="Overmann J."/>
            <person name="Neumann-Schaal M."/>
            <person name="Petersen J."/>
        </authorList>
    </citation>
    <scope>NUCLEOTIDE SEQUENCE [LARGE SCALE GENOMIC DNA]</scope>
    <source>
        <strain evidence="1 2">SAG 1403-4b</strain>
    </source>
</reference>
<dbReference type="EMBL" id="RSCM01000003">
    <property type="protein sequence ID" value="RUS98119.1"/>
    <property type="molecule type" value="Genomic_DNA"/>
</dbReference>
<keyword evidence="2" id="KW-1185">Reference proteome</keyword>
<evidence type="ECO:0000313" key="1">
    <source>
        <dbReference type="EMBL" id="RUS98119.1"/>
    </source>
</evidence>
<proteinExistence type="predicted"/>